<feature type="region of interest" description="Disordered" evidence="1">
    <location>
        <begin position="162"/>
        <end position="202"/>
    </location>
</feature>
<gene>
    <name evidence="2" type="ORF">SPBR_08946</name>
</gene>
<feature type="compositionally biased region" description="Polar residues" evidence="1">
    <location>
        <begin position="163"/>
        <end position="180"/>
    </location>
</feature>
<accession>A0A0C2F8N2</accession>
<dbReference type="HOGENOM" id="CLU_1120727_0_0_1"/>
<reference evidence="2 3" key="1">
    <citation type="journal article" date="2014" name="BMC Genomics">
        <title>Comparative genomics of the major fungal agents of human and animal Sporotrichosis: Sporothrix schenckii and Sporothrix brasiliensis.</title>
        <authorList>
            <person name="Teixeira M.M."/>
            <person name="de Almeida L.G."/>
            <person name="Kubitschek-Barreira P."/>
            <person name="Alves F.L."/>
            <person name="Kioshima E.S."/>
            <person name="Abadio A.K."/>
            <person name="Fernandes L."/>
            <person name="Derengowski L.S."/>
            <person name="Ferreira K.S."/>
            <person name="Souza R.C."/>
            <person name="Ruiz J.C."/>
            <person name="de Andrade N.C."/>
            <person name="Paes H.C."/>
            <person name="Nicola A.M."/>
            <person name="Albuquerque P."/>
            <person name="Gerber A.L."/>
            <person name="Martins V.P."/>
            <person name="Peconick L.D."/>
            <person name="Neto A.V."/>
            <person name="Chaucanez C.B."/>
            <person name="Silva P.A."/>
            <person name="Cunha O.L."/>
            <person name="de Oliveira F.F."/>
            <person name="dos Santos T.C."/>
            <person name="Barros A.L."/>
            <person name="Soares M.A."/>
            <person name="de Oliveira L.M."/>
            <person name="Marini M.M."/>
            <person name="Villalobos-Duno H."/>
            <person name="Cunha M.M."/>
            <person name="de Hoog S."/>
            <person name="da Silveira J.F."/>
            <person name="Henrissat B."/>
            <person name="Nino-Vega G.A."/>
            <person name="Cisalpino P.S."/>
            <person name="Mora-Montes H.M."/>
            <person name="Almeida S.R."/>
            <person name="Stajich J.E."/>
            <person name="Lopes-Bezerra L.M."/>
            <person name="Vasconcelos A.T."/>
            <person name="Felipe M.S."/>
        </authorList>
    </citation>
    <scope>NUCLEOTIDE SEQUENCE [LARGE SCALE GENOMIC DNA]</scope>
    <source>
        <strain evidence="2 3">5110</strain>
    </source>
</reference>
<sequence>MSDDYSSTFRYSGGFDPTFDGASYRRMHRELYPGRRWSSPVKDLYDNYSSMTPDVNAKRARYDTMASEYGGISRPGRRTELIDVSNVNRDGHTALVGPARDCATTYLDYARGRHRFLDKEPYAYQTLGGRFEHERYARDNYALAGAFRDRLWLHEHEAVDHAPTSSRLRSPSRGRTSLVSTLDDLPATGYAGPSRASRSRGRSAVRLDDVDLRLRDLSRGRTLSTFDGDRRRSLSRPDLYRRSSRHFD</sequence>
<dbReference type="EMBL" id="AWTV01000010">
    <property type="protein sequence ID" value="KIH87423.1"/>
    <property type="molecule type" value="Genomic_DNA"/>
</dbReference>
<evidence type="ECO:0000313" key="3">
    <source>
        <dbReference type="Proteomes" id="UP000031575"/>
    </source>
</evidence>
<evidence type="ECO:0000256" key="1">
    <source>
        <dbReference type="SAM" id="MobiDB-lite"/>
    </source>
</evidence>
<dbReference type="Proteomes" id="UP000031575">
    <property type="component" value="Unassembled WGS sequence"/>
</dbReference>
<dbReference type="AlphaFoldDB" id="A0A0C2F8N2"/>
<dbReference type="RefSeq" id="XP_040615433.1">
    <property type="nucleotide sequence ID" value="XM_040767072.1"/>
</dbReference>
<dbReference type="GeneID" id="63681993"/>
<dbReference type="VEuPathDB" id="FungiDB:SPBR_08946"/>
<proteinExistence type="predicted"/>
<dbReference type="OrthoDB" id="10299854at2759"/>
<keyword evidence="3" id="KW-1185">Reference proteome</keyword>
<name>A0A0C2F8N2_9PEZI</name>
<protein>
    <submittedName>
        <fullName evidence="2">Uncharacterized protein</fullName>
    </submittedName>
</protein>
<organism evidence="2 3">
    <name type="scientific">Sporothrix brasiliensis 5110</name>
    <dbReference type="NCBI Taxonomy" id="1398154"/>
    <lineage>
        <taxon>Eukaryota</taxon>
        <taxon>Fungi</taxon>
        <taxon>Dikarya</taxon>
        <taxon>Ascomycota</taxon>
        <taxon>Pezizomycotina</taxon>
        <taxon>Sordariomycetes</taxon>
        <taxon>Sordariomycetidae</taxon>
        <taxon>Ophiostomatales</taxon>
        <taxon>Ophiostomataceae</taxon>
        <taxon>Sporothrix</taxon>
    </lineage>
</organism>
<comment type="caution">
    <text evidence="2">The sequence shown here is derived from an EMBL/GenBank/DDBJ whole genome shotgun (WGS) entry which is preliminary data.</text>
</comment>
<evidence type="ECO:0000313" key="2">
    <source>
        <dbReference type="EMBL" id="KIH87423.1"/>
    </source>
</evidence>